<keyword evidence="9 12" id="KW-0472">Membrane</keyword>
<dbReference type="AlphaFoldDB" id="A0AAQ4DUH1"/>
<reference evidence="13 14" key="1">
    <citation type="journal article" date="2023" name="Arcadia Sci">
        <title>De novo assembly of a long-read Amblyomma americanum tick genome.</title>
        <authorList>
            <person name="Chou S."/>
            <person name="Poskanzer K.E."/>
            <person name="Rollins M."/>
            <person name="Thuy-Boun P.S."/>
        </authorList>
    </citation>
    <scope>NUCLEOTIDE SEQUENCE [LARGE SCALE GENOMIC DNA]</scope>
    <source>
        <strain evidence="13">F_SG_1</strain>
        <tissue evidence="13">Salivary glands</tissue>
    </source>
</reference>
<accession>A0AAQ4DUH1</accession>
<dbReference type="GO" id="GO:0005886">
    <property type="term" value="C:plasma membrane"/>
    <property type="evidence" value="ECO:0007669"/>
    <property type="project" value="UniProtKB-SubCell"/>
</dbReference>
<evidence type="ECO:0000256" key="12">
    <source>
        <dbReference type="SAM" id="Phobius"/>
    </source>
</evidence>
<dbReference type="InterPro" id="IPR038377">
    <property type="entry name" value="Na/Glc_symporter_sf"/>
</dbReference>
<evidence type="ECO:0000256" key="2">
    <source>
        <dbReference type="ARBA" id="ARBA00006434"/>
    </source>
</evidence>
<evidence type="ECO:0000256" key="7">
    <source>
        <dbReference type="ARBA" id="ARBA00023053"/>
    </source>
</evidence>
<keyword evidence="4" id="KW-1003">Cell membrane</keyword>
<feature type="transmembrane region" description="Helical" evidence="12">
    <location>
        <begin position="90"/>
        <end position="108"/>
    </location>
</feature>
<dbReference type="InterPro" id="IPR001734">
    <property type="entry name" value="Na/solute_symporter"/>
</dbReference>
<comment type="caution">
    <text evidence="13">The sequence shown here is derived from an EMBL/GenBank/DDBJ whole genome shotgun (WGS) entry which is preliminary data.</text>
</comment>
<dbReference type="GO" id="GO:0006814">
    <property type="term" value="P:sodium ion transport"/>
    <property type="evidence" value="ECO:0007669"/>
    <property type="project" value="UniProtKB-KW"/>
</dbReference>
<gene>
    <name evidence="13" type="ORF">V5799_007110</name>
</gene>
<evidence type="ECO:0000256" key="8">
    <source>
        <dbReference type="ARBA" id="ARBA00023065"/>
    </source>
</evidence>
<evidence type="ECO:0000256" key="9">
    <source>
        <dbReference type="ARBA" id="ARBA00023136"/>
    </source>
</evidence>
<comment type="subcellular location">
    <subcellularLocation>
        <location evidence="1">Cell membrane</location>
        <topology evidence="1">Multi-pass membrane protein</topology>
    </subcellularLocation>
</comment>
<keyword evidence="7" id="KW-0915">Sodium</keyword>
<evidence type="ECO:0000256" key="10">
    <source>
        <dbReference type="ARBA" id="ARBA00023201"/>
    </source>
</evidence>
<evidence type="ECO:0000256" key="1">
    <source>
        <dbReference type="ARBA" id="ARBA00004651"/>
    </source>
</evidence>
<dbReference type="PANTHER" id="PTHR42985">
    <property type="entry name" value="SODIUM-COUPLED MONOCARBOXYLATE TRANSPORTER"/>
    <property type="match status" value="1"/>
</dbReference>
<name>A0AAQ4DUH1_AMBAM</name>
<sequence length="139" mass="14941">MMSASKSLGVADCVVFGVLTALGYLVGLYFSFARRRRLVAPTDAAAAPEALEAFLGGRSLPCVALAISVLASAVNGMNVVALIGYHYAHGFHICWVNAWLLVAAIFSALTLVPLFYNLRIATVFQVVYILFVDDRSVLK</sequence>
<keyword evidence="3" id="KW-0813">Transport</keyword>
<feature type="transmembrane region" description="Helical" evidence="12">
    <location>
        <begin position="7"/>
        <end position="32"/>
    </location>
</feature>
<evidence type="ECO:0000256" key="4">
    <source>
        <dbReference type="ARBA" id="ARBA00022475"/>
    </source>
</evidence>
<dbReference type="Pfam" id="PF00474">
    <property type="entry name" value="SSF"/>
    <property type="match status" value="1"/>
</dbReference>
<comment type="similarity">
    <text evidence="2 11">Belongs to the sodium:solute symporter (SSF) (TC 2.A.21) family.</text>
</comment>
<keyword evidence="10" id="KW-0739">Sodium transport</keyword>
<evidence type="ECO:0000313" key="14">
    <source>
        <dbReference type="Proteomes" id="UP001321473"/>
    </source>
</evidence>
<dbReference type="GO" id="GO:0015293">
    <property type="term" value="F:symporter activity"/>
    <property type="evidence" value="ECO:0007669"/>
    <property type="project" value="TreeGrafter"/>
</dbReference>
<evidence type="ECO:0000313" key="13">
    <source>
        <dbReference type="EMBL" id="KAK8766111.1"/>
    </source>
</evidence>
<protein>
    <submittedName>
        <fullName evidence="13">Uncharacterized protein</fullName>
    </submittedName>
</protein>
<keyword evidence="6 12" id="KW-1133">Transmembrane helix</keyword>
<dbReference type="PROSITE" id="PS50283">
    <property type="entry name" value="NA_SOLUT_SYMP_3"/>
    <property type="match status" value="1"/>
</dbReference>
<dbReference type="InterPro" id="IPR051163">
    <property type="entry name" value="Sodium:Solute_Symporter_SSF"/>
</dbReference>
<evidence type="ECO:0000256" key="5">
    <source>
        <dbReference type="ARBA" id="ARBA00022692"/>
    </source>
</evidence>
<keyword evidence="8" id="KW-0406">Ion transport</keyword>
<dbReference type="Proteomes" id="UP001321473">
    <property type="component" value="Unassembled WGS sequence"/>
</dbReference>
<organism evidence="13 14">
    <name type="scientific">Amblyomma americanum</name>
    <name type="common">Lone star tick</name>
    <dbReference type="NCBI Taxonomy" id="6943"/>
    <lineage>
        <taxon>Eukaryota</taxon>
        <taxon>Metazoa</taxon>
        <taxon>Ecdysozoa</taxon>
        <taxon>Arthropoda</taxon>
        <taxon>Chelicerata</taxon>
        <taxon>Arachnida</taxon>
        <taxon>Acari</taxon>
        <taxon>Parasitiformes</taxon>
        <taxon>Ixodida</taxon>
        <taxon>Ixodoidea</taxon>
        <taxon>Ixodidae</taxon>
        <taxon>Amblyomminae</taxon>
        <taxon>Amblyomma</taxon>
    </lineage>
</organism>
<proteinExistence type="inferred from homology"/>
<evidence type="ECO:0000256" key="11">
    <source>
        <dbReference type="RuleBase" id="RU362091"/>
    </source>
</evidence>
<dbReference type="EMBL" id="JARKHS020026697">
    <property type="protein sequence ID" value="KAK8766111.1"/>
    <property type="molecule type" value="Genomic_DNA"/>
</dbReference>
<dbReference type="Gene3D" id="1.20.1730.10">
    <property type="entry name" value="Sodium/glucose cotransporter"/>
    <property type="match status" value="1"/>
</dbReference>
<evidence type="ECO:0000256" key="6">
    <source>
        <dbReference type="ARBA" id="ARBA00022989"/>
    </source>
</evidence>
<feature type="transmembrane region" description="Helical" evidence="12">
    <location>
        <begin position="63"/>
        <end position="83"/>
    </location>
</feature>
<dbReference type="PANTHER" id="PTHR42985:SF40">
    <property type="entry name" value="LD47995P-RELATED"/>
    <property type="match status" value="1"/>
</dbReference>
<keyword evidence="14" id="KW-1185">Reference proteome</keyword>
<keyword evidence="5 12" id="KW-0812">Transmembrane</keyword>
<evidence type="ECO:0000256" key="3">
    <source>
        <dbReference type="ARBA" id="ARBA00022448"/>
    </source>
</evidence>